<evidence type="ECO:0000256" key="6">
    <source>
        <dbReference type="ARBA" id="ARBA00022490"/>
    </source>
</evidence>
<keyword evidence="8 10" id="KW-0119">Carbohydrate metabolism</keyword>
<evidence type="ECO:0000259" key="11">
    <source>
        <dbReference type="Pfam" id="PF01182"/>
    </source>
</evidence>
<evidence type="ECO:0000313" key="13">
    <source>
        <dbReference type="WBParaSite" id="SVE_1728800.2"/>
    </source>
</evidence>
<dbReference type="CDD" id="cd01399">
    <property type="entry name" value="GlcN6P_deaminase"/>
    <property type="match status" value="1"/>
</dbReference>
<evidence type="ECO:0000256" key="4">
    <source>
        <dbReference type="ARBA" id="ARBA00005526"/>
    </source>
</evidence>
<dbReference type="PANTHER" id="PTHR11280:SF5">
    <property type="entry name" value="GLUCOSAMINE-6-PHOSPHATE ISOMERASE"/>
    <property type="match status" value="1"/>
</dbReference>
<name>A0A0K0FXW2_STRVS</name>
<dbReference type="GO" id="GO:0019262">
    <property type="term" value="P:N-acetylneuraminate catabolic process"/>
    <property type="evidence" value="ECO:0007669"/>
    <property type="project" value="TreeGrafter"/>
</dbReference>
<feature type="domain" description="Glucosamine/galactosamine-6-phosphate isomerase" evidence="11">
    <location>
        <begin position="8"/>
        <end position="224"/>
    </location>
</feature>
<evidence type="ECO:0000256" key="5">
    <source>
        <dbReference type="ARBA" id="ARBA00011643"/>
    </source>
</evidence>
<dbReference type="STRING" id="75913.A0A0K0FXW2"/>
<dbReference type="GO" id="GO:0042802">
    <property type="term" value="F:identical protein binding"/>
    <property type="evidence" value="ECO:0007669"/>
    <property type="project" value="TreeGrafter"/>
</dbReference>
<keyword evidence="7 10" id="KW-0378">Hydrolase</keyword>
<dbReference type="NCBIfam" id="TIGR00502">
    <property type="entry name" value="nagB"/>
    <property type="match status" value="1"/>
</dbReference>
<reference evidence="13" key="2">
    <citation type="submission" date="2015-08" db="UniProtKB">
        <authorList>
            <consortium name="WormBaseParasite"/>
        </authorList>
    </citation>
    <scope>IDENTIFICATION</scope>
</reference>
<keyword evidence="12" id="KW-1185">Reference proteome</keyword>
<dbReference type="PROSITE" id="PS01161">
    <property type="entry name" value="GLC_GALNAC_ISOMERASE"/>
    <property type="match status" value="1"/>
</dbReference>
<dbReference type="GO" id="GO:0005975">
    <property type="term" value="P:carbohydrate metabolic process"/>
    <property type="evidence" value="ECO:0007669"/>
    <property type="project" value="InterPro"/>
</dbReference>
<dbReference type="InterPro" id="IPR037171">
    <property type="entry name" value="NagB/RpiA_transferase-like"/>
</dbReference>
<evidence type="ECO:0000256" key="9">
    <source>
        <dbReference type="ARBA" id="ARBA00049961"/>
    </source>
</evidence>
<evidence type="ECO:0000256" key="2">
    <source>
        <dbReference type="ARBA" id="ARBA00004496"/>
    </source>
</evidence>
<dbReference type="SUPFAM" id="SSF100950">
    <property type="entry name" value="NagB/RpiA/CoA transferase-like"/>
    <property type="match status" value="1"/>
</dbReference>
<dbReference type="Proteomes" id="UP000035680">
    <property type="component" value="Unassembled WGS sequence"/>
</dbReference>
<dbReference type="InterPro" id="IPR004547">
    <property type="entry name" value="Glucosamine6P_isomerase"/>
</dbReference>
<keyword evidence="6 10" id="KW-0963">Cytoplasm</keyword>
<comment type="subunit">
    <text evidence="5 10">Homohexamer.</text>
</comment>
<comment type="similarity">
    <text evidence="4 10">Belongs to the glucosamine/galactosamine-6-phosphate isomerase family.</text>
</comment>
<evidence type="ECO:0000256" key="1">
    <source>
        <dbReference type="ARBA" id="ARBA00000644"/>
    </source>
</evidence>
<dbReference type="GO" id="GO:0006046">
    <property type="term" value="P:N-acetylglucosamine catabolic process"/>
    <property type="evidence" value="ECO:0007669"/>
    <property type="project" value="TreeGrafter"/>
</dbReference>
<comment type="function">
    <text evidence="9">Catalyzes the reversible conversion of alpha-D-glucosamine 6-phosphate (GlcN-6P) into beta-D-fructose 6-phosphate (Fru-6P) and ammonium ion, a regulatory reaction step in de novo uridine diphosphate-N-acetyl-alpha-D-glucosamine (UDP-GlcNAc) biosynthesis via hexosamine pathway.</text>
</comment>
<dbReference type="GO" id="GO:0004342">
    <property type="term" value="F:glucosamine-6-phosphate deaminase activity"/>
    <property type="evidence" value="ECO:0007669"/>
    <property type="project" value="UniProtKB-UniRule"/>
</dbReference>
<dbReference type="EC" id="3.5.99.6" evidence="10"/>
<comment type="catalytic activity">
    <reaction evidence="1 10">
        <text>alpha-D-glucosamine 6-phosphate + H2O = beta-D-fructose 6-phosphate + NH4(+)</text>
        <dbReference type="Rhea" id="RHEA:12172"/>
        <dbReference type="ChEBI" id="CHEBI:15377"/>
        <dbReference type="ChEBI" id="CHEBI:28938"/>
        <dbReference type="ChEBI" id="CHEBI:57634"/>
        <dbReference type="ChEBI" id="CHEBI:75989"/>
        <dbReference type="EC" id="3.5.99.6"/>
    </reaction>
</comment>
<dbReference type="AlphaFoldDB" id="A0A0K0FXW2"/>
<evidence type="ECO:0000313" key="12">
    <source>
        <dbReference type="Proteomes" id="UP000035680"/>
    </source>
</evidence>
<comment type="pathway">
    <text evidence="3">Nucleotide-sugar biosynthesis; UDP-N-acetyl-alpha-D-glucosamine biosynthesis; alpha-D-glucosamine 6-phosphate from D-fructose 6-phosphate: step 1/1.</text>
</comment>
<dbReference type="Pfam" id="PF01182">
    <property type="entry name" value="Glucosamine_iso"/>
    <property type="match status" value="1"/>
</dbReference>
<dbReference type="WBParaSite" id="SVE_1728800.2">
    <property type="protein sequence ID" value="SVE_1728800.2"/>
    <property type="gene ID" value="SVE_1728800"/>
</dbReference>
<dbReference type="HAMAP" id="MF_01241">
    <property type="entry name" value="GlcN6P_deamin"/>
    <property type="match status" value="1"/>
</dbReference>
<dbReference type="InterPro" id="IPR006148">
    <property type="entry name" value="Glc/Gal-6P_isomerase"/>
</dbReference>
<dbReference type="PANTHER" id="PTHR11280">
    <property type="entry name" value="GLUCOSAMINE-6-PHOSPHATE ISOMERASE"/>
    <property type="match status" value="1"/>
</dbReference>
<evidence type="ECO:0000256" key="8">
    <source>
        <dbReference type="ARBA" id="ARBA00023277"/>
    </source>
</evidence>
<evidence type="ECO:0000256" key="3">
    <source>
        <dbReference type="ARBA" id="ARBA00004775"/>
    </source>
</evidence>
<proteinExistence type="inferred from homology"/>
<dbReference type="Gene3D" id="3.40.50.1360">
    <property type="match status" value="1"/>
</dbReference>
<sequence>MKLVILDDYDEVAEFAAKYVVKRINSFNPSPDKYFVLGLPTGGTPLGTYKKLVQYYREGKVSFKYVKTFNMDEYIGIERDHPQSYHSFMYENLFRHIDINPLNVHILDGNAPDLIAECNEFEKKITEAGGIELFIGGMGSDGHVAFNEPGSSLASRTRIKTLAQDTIQANARFFDGDIKKVPTSALTVGVQTIMDAREVIIIITGQSKAFALHKAIEDGISHMWTVSAFQLHPNTMFIVDEEATMELKVRTVKYFKGLMKEHIKLIE</sequence>
<reference evidence="12" key="1">
    <citation type="submission" date="2014-07" db="EMBL/GenBank/DDBJ databases">
        <authorList>
            <person name="Martin A.A"/>
            <person name="De Silva N."/>
        </authorList>
    </citation>
    <scope>NUCLEOTIDE SEQUENCE</scope>
</reference>
<dbReference type="FunFam" id="3.40.50.1360:FF:000004">
    <property type="entry name" value="Glucosamine-6-phosphate isomerase"/>
    <property type="match status" value="1"/>
</dbReference>
<dbReference type="InterPro" id="IPR018321">
    <property type="entry name" value="Glucosamine6P_isomerase_CS"/>
</dbReference>
<dbReference type="GO" id="GO:0005737">
    <property type="term" value="C:cytoplasm"/>
    <property type="evidence" value="ECO:0007669"/>
    <property type="project" value="UniProtKB-SubCell"/>
</dbReference>
<evidence type="ECO:0000256" key="10">
    <source>
        <dbReference type="RuleBase" id="RU361197"/>
    </source>
</evidence>
<comment type="subcellular location">
    <subcellularLocation>
        <location evidence="2 10">Cytoplasm</location>
    </subcellularLocation>
</comment>
<evidence type="ECO:0000256" key="7">
    <source>
        <dbReference type="ARBA" id="ARBA00022801"/>
    </source>
</evidence>
<accession>A0A0K0FXW2</accession>
<dbReference type="GO" id="GO:0006043">
    <property type="term" value="P:glucosamine catabolic process"/>
    <property type="evidence" value="ECO:0007669"/>
    <property type="project" value="TreeGrafter"/>
</dbReference>
<organism evidence="12 13">
    <name type="scientific">Strongyloides venezuelensis</name>
    <name type="common">Threadworm</name>
    <dbReference type="NCBI Taxonomy" id="75913"/>
    <lineage>
        <taxon>Eukaryota</taxon>
        <taxon>Metazoa</taxon>
        <taxon>Ecdysozoa</taxon>
        <taxon>Nematoda</taxon>
        <taxon>Chromadorea</taxon>
        <taxon>Rhabditida</taxon>
        <taxon>Tylenchina</taxon>
        <taxon>Panagrolaimomorpha</taxon>
        <taxon>Strongyloidoidea</taxon>
        <taxon>Strongyloididae</taxon>
        <taxon>Strongyloides</taxon>
    </lineage>
</organism>
<protein>
    <recommendedName>
        <fullName evidence="10">Glucosamine-6-phosphate isomerase</fullName>
        <ecNumber evidence="10">3.5.99.6</ecNumber>
    </recommendedName>
    <alternativeName>
        <fullName evidence="10">Glucosamine-6-phosphate isomerase</fullName>
    </alternativeName>
</protein>